<dbReference type="RefSeq" id="WP_188900041.1">
    <property type="nucleotide sequence ID" value="NZ_BMKS01000005.1"/>
</dbReference>
<keyword evidence="5 6" id="KW-0472">Membrane</keyword>
<feature type="transmembrane region" description="Helical" evidence="6">
    <location>
        <begin position="301"/>
        <end position="320"/>
    </location>
</feature>
<dbReference type="PROSITE" id="PS50850">
    <property type="entry name" value="MFS"/>
    <property type="match status" value="1"/>
</dbReference>
<dbReference type="InterPro" id="IPR011701">
    <property type="entry name" value="MFS"/>
</dbReference>
<feature type="transmembrane region" description="Helical" evidence="6">
    <location>
        <begin position="400"/>
        <end position="420"/>
    </location>
</feature>
<dbReference type="InterPro" id="IPR050189">
    <property type="entry name" value="MFS_Efflux_Transporters"/>
</dbReference>
<dbReference type="EMBL" id="BMKS01000005">
    <property type="protein sequence ID" value="GGG33536.1"/>
    <property type="molecule type" value="Genomic_DNA"/>
</dbReference>
<dbReference type="AlphaFoldDB" id="A0A8J3ECJ2"/>
<dbReference type="PANTHER" id="PTHR43124:SF3">
    <property type="entry name" value="CHLORAMPHENICOL EFFLUX PUMP RV0191"/>
    <property type="match status" value="1"/>
</dbReference>
<evidence type="ECO:0000259" key="7">
    <source>
        <dbReference type="PROSITE" id="PS50850"/>
    </source>
</evidence>
<keyword evidence="4 6" id="KW-1133">Transmembrane helix</keyword>
<comment type="caution">
    <text evidence="8">The sequence shown here is derived from an EMBL/GenBank/DDBJ whole genome shotgun (WGS) entry which is preliminary data.</text>
</comment>
<dbReference type="InterPro" id="IPR036259">
    <property type="entry name" value="MFS_trans_sf"/>
</dbReference>
<proteinExistence type="predicted"/>
<evidence type="ECO:0000256" key="5">
    <source>
        <dbReference type="ARBA" id="ARBA00023136"/>
    </source>
</evidence>
<evidence type="ECO:0000256" key="6">
    <source>
        <dbReference type="SAM" id="Phobius"/>
    </source>
</evidence>
<feature type="transmembrane region" description="Helical" evidence="6">
    <location>
        <begin position="326"/>
        <end position="349"/>
    </location>
</feature>
<comment type="subcellular location">
    <subcellularLocation>
        <location evidence="1">Cell membrane</location>
        <topology evidence="1">Multi-pass membrane protein</topology>
    </subcellularLocation>
</comment>
<sequence>MTAPRDPARAPLAAPPEPPFAGTILPLAALNLLNQASRALVAVIGPLLALEFGLSATELGMLAAAFFASYALTQLPVGLALDLYGSRRVQTVLALVAGAGFALSAVAEAAWLLAAGRFVTGIGVAAGFMAMIKTATEWYPRHRIAAVTGTGVFIGAAGGMLATLPAQWLLPHVGWRGLFALLAAAGIAVAVWIRLVVPEAPPGAPPRRQRRRRLGVEVAEFGRIFTHRAFVRLVPAVVLMTGLTFTYQGLWAGPWLRDVGGLDDQARAGVLFCFALGLMAGSLLNSRLASALQRRGADPMLVPYAGLAAMIAVQLVLALAPPADPLLLTLLWTAFAYVSATGPASFAAVGHHFPPDLSGRVATAINATMLVLVFALQWAIGAILDLWPRTAAGGWDPAGYAWALLMTAALQAASALWLAVAPRPGPADGAGSGTG</sequence>
<accession>A0A8J3ECJ2</accession>
<feature type="transmembrane region" description="Helical" evidence="6">
    <location>
        <begin position="178"/>
        <end position="197"/>
    </location>
</feature>
<dbReference type="Pfam" id="PF07690">
    <property type="entry name" value="MFS_1"/>
    <property type="match status" value="1"/>
</dbReference>
<dbReference type="Gene3D" id="1.20.1250.20">
    <property type="entry name" value="MFS general substrate transporter like domains"/>
    <property type="match status" value="1"/>
</dbReference>
<dbReference type="GO" id="GO:0022857">
    <property type="term" value="F:transmembrane transporter activity"/>
    <property type="evidence" value="ECO:0007669"/>
    <property type="project" value="InterPro"/>
</dbReference>
<evidence type="ECO:0000256" key="1">
    <source>
        <dbReference type="ARBA" id="ARBA00004651"/>
    </source>
</evidence>
<feature type="transmembrane region" description="Helical" evidence="6">
    <location>
        <begin position="361"/>
        <end position="380"/>
    </location>
</feature>
<organism evidence="8 9">
    <name type="scientific">Caldovatus sediminis</name>
    <dbReference type="NCBI Taxonomy" id="2041189"/>
    <lineage>
        <taxon>Bacteria</taxon>
        <taxon>Pseudomonadati</taxon>
        <taxon>Pseudomonadota</taxon>
        <taxon>Alphaproteobacteria</taxon>
        <taxon>Acetobacterales</taxon>
        <taxon>Roseomonadaceae</taxon>
        <taxon>Caldovatus</taxon>
    </lineage>
</organism>
<dbReference type="SUPFAM" id="SSF103473">
    <property type="entry name" value="MFS general substrate transporter"/>
    <property type="match status" value="1"/>
</dbReference>
<keyword evidence="2" id="KW-1003">Cell membrane</keyword>
<dbReference type="InterPro" id="IPR020846">
    <property type="entry name" value="MFS_dom"/>
</dbReference>
<protein>
    <submittedName>
        <fullName evidence="8">MFS transporter</fullName>
    </submittedName>
</protein>
<evidence type="ECO:0000313" key="9">
    <source>
        <dbReference type="Proteomes" id="UP000597507"/>
    </source>
</evidence>
<feature type="transmembrane region" description="Helical" evidence="6">
    <location>
        <begin position="39"/>
        <end position="56"/>
    </location>
</feature>
<gene>
    <name evidence="8" type="ORF">GCM10010964_21800</name>
</gene>
<evidence type="ECO:0000313" key="8">
    <source>
        <dbReference type="EMBL" id="GGG33536.1"/>
    </source>
</evidence>
<keyword evidence="9" id="KW-1185">Reference proteome</keyword>
<evidence type="ECO:0000256" key="3">
    <source>
        <dbReference type="ARBA" id="ARBA00022692"/>
    </source>
</evidence>
<feature type="domain" description="Major facilitator superfamily (MFS) profile" evidence="7">
    <location>
        <begin position="23"/>
        <end position="426"/>
    </location>
</feature>
<feature type="transmembrane region" description="Helical" evidence="6">
    <location>
        <begin position="144"/>
        <end position="166"/>
    </location>
</feature>
<keyword evidence="3 6" id="KW-0812">Transmembrane</keyword>
<dbReference type="GO" id="GO:0005886">
    <property type="term" value="C:plasma membrane"/>
    <property type="evidence" value="ECO:0007669"/>
    <property type="project" value="UniProtKB-SubCell"/>
</dbReference>
<name>A0A8J3ECJ2_9PROT</name>
<evidence type="ECO:0000256" key="4">
    <source>
        <dbReference type="ARBA" id="ARBA00022989"/>
    </source>
</evidence>
<dbReference type="PANTHER" id="PTHR43124">
    <property type="entry name" value="PURINE EFFLUX PUMP PBUE"/>
    <property type="match status" value="1"/>
</dbReference>
<reference evidence="8 9" key="1">
    <citation type="journal article" date="2014" name="Int. J. Syst. Evol. Microbiol.">
        <title>Complete genome sequence of Corynebacterium casei LMG S-19264T (=DSM 44701T), isolated from a smear-ripened cheese.</title>
        <authorList>
            <consortium name="US DOE Joint Genome Institute (JGI-PGF)"/>
            <person name="Walter F."/>
            <person name="Albersmeier A."/>
            <person name="Kalinowski J."/>
            <person name="Ruckert C."/>
        </authorList>
    </citation>
    <scope>NUCLEOTIDE SEQUENCE [LARGE SCALE GENOMIC DNA]</scope>
    <source>
        <strain evidence="8 9">CGMCC 1.16330</strain>
    </source>
</reference>
<evidence type="ECO:0000256" key="2">
    <source>
        <dbReference type="ARBA" id="ARBA00022475"/>
    </source>
</evidence>
<feature type="transmembrane region" description="Helical" evidence="6">
    <location>
        <begin position="268"/>
        <end position="289"/>
    </location>
</feature>
<dbReference type="Proteomes" id="UP000597507">
    <property type="component" value="Unassembled WGS sequence"/>
</dbReference>
<feature type="transmembrane region" description="Helical" evidence="6">
    <location>
        <begin position="229"/>
        <end position="248"/>
    </location>
</feature>
<feature type="transmembrane region" description="Helical" evidence="6">
    <location>
        <begin position="113"/>
        <end position="132"/>
    </location>
</feature>